<feature type="signal peptide" evidence="1">
    <location>
        <begin position="1"/>
        <end position="24"/>
    </location>
</feature>
<dbReference type="InterPro" id="IPR019110">
    <property type="entry name" value="Uncharacterised_RAQPRD"/>
</dbReference>
<dbReference type="EMBL" id="UHJC01000001">
    <property type="protein sequence ID" value="SUP80453.1"/>
    <property type="molecule type" value="Genomic_DNA"/>
</dbReference>
<accession>A0A0T9M5C8</accession>
<dbReference type="NCBIfam" id="TIGR01690">
    <property type="entry name" value="ICE_RAQPRD"/>
    <property type="match status" value="1"/>
</dbReference>
<dbReference type="Proteomes" id="UP000255087">
    <property type="component" value="Unassembled WGS sequence"/>
</dbReference>
<gene>
    <name evidence="2" type="ORF">NCTC8580_00508</name>
</gene>
<reference evidence="2 3" key="1">
    <citation type="submission" date="2018-06" db="EMBL/GenBank/DDBJ databases">
        <authorList>
            <consortium name="Pathogen Informatics"/>
            <person name="Doyle S."/>
        </authorList>
    </citation>
    <scope>NUCLEOTIDE SEQUENCE [LARGE SCALE GENOMIC DNA]</scope>
    <source>
        <strain evidence="2 3">NCTC8580</strain>
    </source>
</reference>
<dbReference type="Pfam" id="PF09686">
    <property type="entry name" value="Plasmid_RAQPRD"/>
    <property type="match status" value="1"/>
</dbReference>
<evidence type="ECO:0000313" key="2">
    <source>
        <dbReference type="EMBL" id="SUP80453.1"/>
    </source>
</evidence>
<evidence type="ECO:0000256" key="1">
    <source>
        <dbReference type="SAM" id="SignalP"/>
    </source>
</evidence>
<feature type="chain" id="PRO_5030019180" evidence="1">
    <location>
        <begin position="25"/>
        <end position="104"/>
    </location>
</feature>
<sequence length="104" mass="11856">MPITPLRMLCLVGSLFTFMPAALAGEKDELALVIKQLEQLQASLERARVIAVQDDKSERFLFDYLRAVRDINTVRQGIEFYLEPSRAQPTTLSVSGQYRHESKQ</sequence>
<evidence type="ECO:0000313" key="3">
    <source>
        <dbReference type="Proteomes" id="UP000255087"/>
    </source>
</evidence>
<name>A0A0T9M5C8_YERPU</name>
<dbReference type="RefSeq" id="WP_049601674.1">
    <property type="nucleotide sequence ID" value="NZ_AP031360.1"/>
</dbReference>
<keyword evidence="1" id="KW-0732">Signal</keyword>
<dbReference type="AlphaFoldDB" id="A0A0T9M5C8"/>
<protein>
    <submittedName>
        <fullName evidence="2">Integrative conjugative element protein, RAQPRD family</fullName>
    </submittedName>
</protein>
<organism evidence="2 3">
    <name type="scientific">Yersinia pseudotuberculosis</name>
    <dbReference type="NCBI Taxonomy" id="633"/>
    <lineage>
        <taxon>Bacteria</taxon>
        <taxon>Pseudomonadati</taxon>
        <taxon>Pseudomonadota</taxon>
        <taxon>Gammaproteobacteria</taxon>
        <taxon>Enterobacterales</taxon>
        <taxon>Yersiniaceae</taxon>
        <taxon>Yersinia</taxon>
    </lineage>
</organism>
<proteinExistence type="predicted"/>